<gene>
    <name evidence="3" type="ORF">QTP70_014466</name>
</gene>
<dbReference type="EMBL" id="JAUCMX010000029">
    <property type="protein sequence ID" value="KAK3507332.1"/>
    <property type="molecule type" value="Genomic_DNA"/>
</dbReference>
<dbReference type="SUPFAM" id="SSF82671">
    <property type="entry name" value="SEA domain"/>
    <property type="match status" value="1"/>
</dbReference>
<feature type="compositionally biased region" description="Low complexity" evidence="1">
    <location>
        <begin position="120"/>
        <end position="160"/>
    </location>
</feature>
<dbReference type="Proteomes" id="UP001274896">
    <property type="component" value="Unassembled WGS sequence"/>
</dbReference>
<name>A0AAE0UJP1_9TELE</name>
<comment type="caution">
    <text evidence="3">The sequence shown here is derived from an EMBL/GenBank/DDBJ whole genome shotgun (WGS) entry which is preliminary data.</text>
</comment>
<proteinExistence type="predicted"/>
<dbReference type="Pfam" id="PF01390">
    <property type="entry name" value="SEA"/>
    <property type="match status" value="1"/>
</dbReference>
<dbReference type="InterPro" id="IPR000082">
    <property type="entry name" value="SEA_dom"/>
</dbReference>
<protein>
    <recommendedName>
        <fullName evidence="2">SEA domain-containing protein</fullName>
    </recommendedName>
</protein>
<feature type="domain" description="SEA" evidence="2">
    <location>
        <begin position="175"/>
        <end position="265"/>
    </location>
</feature>
<evidence type="ECO:0000256" key="1">
    <source>
        <dbReference type="SAM" id="MobiDB-lite"/>
    </source>
</evidence>
<organism evidence="3 4">
    <name type="scientific">Hemibagrus guttatus</name>
    <dbReference type="NCBI Taxonomy" id="175788"/>
    <lineage>
        <taxon>Eukaryota</taxon>
        <taxon>Metazoa</taxon>
        <taxon>Chordata</taxon>
        <taxon>Craniata</taxon>
        <taxon>Vertebrata</taxon>
        <taxon>Euteleostomi</taxon>
        <taxon>Actinopterygii</taxon>
        <taxon>Neopterygii</taxon>
        <taxon>Teleostei</taxon>
        <taxon>Ostariophysi</taxon>
        <taxon>Siluriformes</taxon>
        <taxon>Bagridae</taxon>
        <taxon>Hemibagrus</taxon>
    </lineage>
</organism>
<accession>A0AAE0UJP1</accession>
<sequence length="440" mass="48923">KFTTSSAVDKRYISFTTNETFDPALSYSSSPAFADRESIVIPKVWINHHRHDIRVHISWGLSSDDVIITTLKTNNTGFNFTDVFAQPTNTTTTTTAQQTNTTTTPHSSTNNKHYYDHHSTTPNTTTTTTLTTTTTTPKPTTTTTTTTPQPTTTTTTAVAPTRPPPCVEMNVGLKHTYVEELSNANSKEFKELAQIVIQVLYAIYRKQYGARFLWAIILAFRPLTKRAGDNTQAEVQLVFNESTTIPIPTGEEVVSVLKDIAENNNTFGVQFDATEITLLNEPYNIGVRFRTNGTFIEELSIRGSDLFTNRTIMIKKRSNPFFIADFPTTFTLLTMSNYSNGTARSEKAVNVSILNFMQLDFVRSGGSPNITQIAQTIIRAAKNDTLPFQIFLNDIIVNGTVFSSSDVSSKISVLMACFMVGVSLLFHTVQLMLNHILCLE</sequence>
<dbReference type="InterPro" id="IPR036364">
    <property type="entry name" value="SEA_dom_sf"/>
</dbReference>
<feature type="non-terminal residue" evidence="3">
    <location>
        <position position="1"/>
    </location>
</feature>
<dbReference type="AlphaFoldDB" id="A0AAE0UJP1"/>
<keyword evidence="4" id="KW-1185">Reference proteome</keyword>
<feature type="compositionally biased region" description="Low complexity" evidence="1">
    <location>
        <begin position="91"/>
        <end position="105"/>
    </location>
</feature>
<evidence type="ECO:0000313" key="3">
    <source>
        <dbReference type="EMBL" id="KAK3507332.1"/>
    </source>
</evidence>
<reference evidence="3" key="1">
    <citation type="submission" date="2023-06" db="EMBL/GenBank/DDBJ databases">
        <title>Male Hemibagrus guttatus genome.</title>
        <authorList>
            <person name="Bian C."/>
        </authorList>
    </citation>
    <scope>NUCLEOTIDE SEQUENCE</scope>
    <source>
        <strain evidence="3">Male_cb2023</strain>
        <tissue evidence="3">Muscle</tissue>
    </source>
</reference>
<feature type="region of interest" description="Disordered" evidence="1">
    <location>
        <begin position="91"/>
        <end position="164"/>
    </location>
</feature>
<dbReference type="Gene3D" id="3.30.70.960">
    <property type="entry name" value="SEA domain"/>
    <property type="match status" value="1"/>
</dbReference>
<evidence type="ECO:0000313" key="4">
    <source>
        <dbReference type="Proteomes" id="UP001274896"/>
    </source>
</evidence>
<evidence type="ECO:0000259" key="2">
    <source>
        <dbReference type="Pfam" id="PF01390"/>
    </source>
</evidence>